<dbReference type="EMBL" id="JAAARO010000015">
    <property type="protein sequence ID" value="KAF5734522.1"/>
    <property type="molecule type" value="Genomic_DNA"/>
</dbReference>
<organism evidence="1 2">
    <name type="scientific">Tripterygium wilfordii</name>
    <name type="common">Thunder God vine</name>
    <dbReference type="NCBI Taxonomy" id="458696"/>
    <lineage>
        <taxon>Eukaryota</taxon>
        <taxon>Viridiplantae</taxon>
        <taxon>Streptophyta</taxon>
        <taxon>Embryophyta</taxon>
        <taxon>Tracheophyta</taxon>
        <taxon>Spermatophyta</taxon>
        <taxon>Magnoliopsida</taxon>
        <taxon>eudicotyledons</taxon>
        <taxon>Gunneridae</taxon>
        <taxon>Pentapetalae</taxon>
        <taxon>rosids</taxon>
        <taxon>fabids</taxon>
        <taxon>Celastrales</taxon>
        <taxon>Celastraceae</taxon>
        <taxon>Tripterygium</taxon>
    </lineage>
</organism>
<comment type="caution">
    <text evidence="1">The sequence shown here is derived from an EMBL/GenBank/DDBJ whole genome shotgun (WGS) entry which is preliminary data.</text>
</comment>
<dbReference type="AlphaFoldDB" id="A0A7J7CKE1"/>
<dbReference type="GO" id="GO:0010468">
    <property type="term" value="P:regulation of gene expression"/>
    <property type="evidence" value="ECO:0007669"/>
    <property type="project" value="TreeGrafter"/>
</dbReference>
<proteinExistence type="predicted"/>
<dbReference type="Proteomes" id="UP000593562">
    <property type="component" value="Unassembled WGS sequence"/>
</dbReference>
<sequence>MNPVYGAAGLMCTGRWIECEAAVKAVMEGKPIKPVSSDAALTGCDIRHVSKEVSSATSDRLREVSKCKGRFKKLAPKAKRIPEGCALLGFVTDSSGFNGSVSGGPSSGVESGEGDSSVSVETLEVFLGMGKTIERAGRGELDLELTLGFGPPV</sequence>
<accession>A0A7J7CKE1</accession>
<evidence type="ECO:0000313" key="1">
    <source>
        <dbReference type="EMBL" id="KAF5734522.1"/>
    </source>
</evidence>
<name>A0A7J7CKE1_TRIWF</name>
<reference evidence="1 2" key="1">
    <citation type="journal article" date="2020" name="Nat. Commun.">
        <title>Genome of Tripterygium wilfordii and identification of cytochrome P450 involved in triptolide biosynthesis.</title>
        <authorList>
            <person name="Tu L."/>
            <person name="Su P."/>
            <person name="Zhang Z."/>
            <person name="Gao L."/>
            <person name="Wang J."/>
            <person name="Hu T."/>
            <person name="Zhou J."/>
            <person name="Zhang Y."/>
            <person name="Zhao Y."/>
            <person name="Liu Y."/>
            <person name="Song Y."/>
            <person name="Tong Y."/>
            <person name="Lu Y."/>
            <person name="Yang J."/>
            <person name="Xu C."/>
            <person name="Jia M."/>
            <person name="Peters R.J."/>
            <person name="Huang L."/>
            <person name="Gao W."/>
        </authorList>
    </citation>
    <scope>NUCLEOTIDE SEQUENCE [LARGE SCALE GENOMIC DNA]</scope>
    <source>
        <strain evidence="2">cv. XIE 37</strain>
        <tissue evidence="1">Leaf</tissue>
    </source>
</reference>
<dbReference type="PANTHER" id="PTHR31304">
    <property type="entry name" value="LOB DOMAIN-CONTAINING PROTEIN 38"/>
    <property type="match status" value="1"/>
</dbReference>
<protein>
    <submittedName>
        <fullName evidence="1">LOB domain-containing protein 41-like</fullName>
    </submittedName>
</protein>
<dbReference type="InParanoid" id="A0A7J7CKE1"/>
<dbReference type="PANTHER" id="PTHR31304:SF73">
    <property type="entry name" value="OS01G0511000 PROTEIN"/>
    <property type="match status" value="1"/>
</dbReference>
<keyword evidence="2" id="KW-1185">Reference proteome</keyword>
<evidence type="ECO:0000313" key="2">
    <source>
        <dbReference type="Proteomes" id="UP000593562"/>
    </source>
</evidence>
<gene>
    <name evidence="1" type="ORF">HS088_TW15G00014</name>
</gene>